<evidence type="ECO:0000313" key="2">
    <source>
        <dbReference type="EMBL" id="KAH9633934.1"/>
    </source>
</evidence>
<sequence length="245" mass="28857">MDSYGYPYPPPFPSMRPPEEYPDHGDGFGDYYGQPALNDGRDKGRHSRLKQRKRKTRESKHSRSRSGSARRSRSRSRSHSRTRSKSRSRSRSRSRSKSRSRSRSRTRSRSRSRSQSGTRNRELNYKEPGFLDAFRVLYLTPSRSRKNPSKFLATRKRHDRIEEILKSDGLGSKRWLFYPRSRNRSEPIVDAVAGTRDNVDQRVKVDADFFRKYKKSRKVDNDAPIAKLKRWELILYKKLGFIQAV</sequence>
<proteinExistence type="predicted"/>
<feature type="compositionally biased region" description="Basic residues" evidence="1">
    <location>
        <begin position="43"/>
        <end position="112"/>
    </location>
</feature>
<dbReference type="EMBL" id="JACEFF010000626">
    <property type="protein sequence ID" value="KAH9633934.1"/>
    <property type="molecule type" value="Genomic_DNA"/>
</dbReference>
<feature type="compositionally biased region" description="Basic and acidic residues" evidence="1">
    <location>
        <begin position="17"/>
        <end position="27"/>
    </location>
</feature>
<feature type="compositionally biased region" description="Pro residues" evidence="1">
    <location>
        <begin position="7"/>
        <end position="16"/>
    </location>
</feature>
<protein>
    <recommendedName>
        <fullName evidence="4">Serine/arginine-rich splicing factor 4-like</fullName>
    </recommendedName>
</protein>
<evidence type="ECO:0008006" key="4">
    <source>
        <dbReference type="Google" id="ProtNLM"/>
    </source>
</evidence>
<name>A0A922SE29_SPOEX</name>
<dbReference type="OrthoDB" id="7451726at2759"/>
<organism evidence="2 3">
    <name type="scientific">Spodoptera exigua</name>
    <name type="common">Beet armyworm</name>
    <name type="synonym">Noctua fulgens</name>
    <dbReference type="NCBI Taxonomy" id="7107"/>
    <lineage>
        <taxon>Eukaryota</taxon>
        <taxon>Metazoa</taxon>
        <taxon>Ecdysozoa</taxon>
        <taxon>Arthropoda</taxon>
        <taxon>Hexapoda</taxon>
        <taxon>Insecta</taxon>
        <taxon>Pterygota</taxon>
        <taxon>Neoptera</taxon>
        <taxon>Endopterygota</taxon>
        <taxon>Lepidoptera</taxon>
        <taxon>Glossata</taxon>
        <taxon>Ditrysia</taxon>
        <taxon>Noctuoidea</taxon>
        <taxon>Noctuidae</taxon>
        <taxon>Amphipyrinae</taxon>
        <taxon>Spodoptera</taxon>
    </lineage>
</organism>
<gene>
    <name evidence="2" type="ORF">HF086_006450</name>
</gene>
<evidence type="ECO:0000313" key="3">
    <source>
        <dbReference type="Proteomes" id="UP000814243"/>
    </source>
</evidence>
<accession>A0A922SE29</accession>
<dbReference type="Proteomes" id="UP000814243">
    <property type="component" value="Unassembled WGS sequence"/>
</dbReference>
<feature type="region of interest" description="Disordered" evidence="1">
    <location>
        <begin position="1"/>
        <end position="124"/>
    </location>
</feature>
<reference evidence="2" key="1">
    <citation type="journal article" date="2021" name="G3 (Bethesda)">
        <title>Genome and transcriptome analysis of the beet armyworm Spodoptera exigua reveals targets for pest control. .</title>
        <authorList>
            <person name="Simon S."/>
            <person name="Breeschoten T."/>
            <person name="Jansen H.J."/>
            <person name="Dirks R.P."/>
            <person name="Schranz M.E."/>
            <person name="Ros V.I.D."/>
        </authorList>
    </citation>
    <scope>NUCLEOTIDE SEQUENCE</scope>
    <source>
        <strain evidence="2">TB_SE_WUR_2020</strain>
    </source>
</reference>
<dbReference type="AlphaFoldDB" id="A0A922SE29"/>
<comment type="caution">
    <text evidence="2">The sequence shown here is derived from an EMBL/GenBank/DDBJ whole genome shotgun (WGS) entry which is preliminary data.</text>
</comment>
<evidence type="ECO:0000256" key="1">
    <source>
        <dbReference type="SAM" id="MobiDB-lite"/>
    </source>
</evidence>